<dbReference type="Proteomes" id="UP000887565">
    <property type="component" value="Unplaced"/>
</dbReference>
<evidence type="ECO:0000313" key="1">
    <source>
        <dbReference type="Proteomes" id="UP000887565"/>
    </source>
</evidence>
<accession>A0A915HI86</accession>
<dbReference type="WBParaSite" id="nRc.2.0.1.t01353-RA">
    <property type="protein sequence ID" value="nRc.2.0.1.t01353-RA"/>
    <property type="gene ID" value="nRc.2.0.1.g01353"/>
</dbReference>
<reference evidence="2" key="1">
    <citation type="submission" date="2022-11" db="UniProtKB">
        <authorList>
            <consortium name="WormBaseParasite"/>
        </authorList>
    </citation>
    <scope>IDENTIFICATION</scope>
</reference>
<name>A0A915HI86_ROMCU</name>
<protein>
    <submittedName>
        <fullName evidence="2">Uncharacterized protein</fullName>
    </submittedName>
</protein>
<sequence>MLKVKEVIETAIKKFLAATVNWKLTASGNISIAMEGFARAATEVDEGAIQQGVPTNVCLTFCRDMSPPVANQEETPKSAIWIVPSSESKIFPALMSLKQVALNKTGKDTHEKAYRWICPLLWKYSKPFKTSFKTVAIVASSRTPCLQSEFFILLFNISKSDPADIANKQ</sequence>
<organism evidence="1 2">
    <name type="scientific">Romanomermis culicivorax</name>
    <name type="common">Nematode worm</name>
    <dbReference type="NCBI Taxonomy" id="13658"/>
    <lineage>
        <taxon>Eukaryota</taxon>
        <taxon>Metazoa</taxon>
        <taxon>Ecdysozoa</taxon>
        <taxon>Nematoda</taxon>
        <taxon>Enoplea</taxon>
        <taxon>Dorylaimia</taxon>
        <taxon>Mermithida</taxon>
        <taxon>Mermithoidea</taxon>
        <taxon>Mermithidae</taxon>
        <taxon>Romanomermis</taxon>
    </lineage>
</organism>
<dbReference type="AlphaFoldDB" id="A0A915HI86"/>
<keyword evidence="1" id="KW-1185">Reference proteome</keyword>
<proteinExistence type="predicted"/>
<evidence type="ECO:0000313" key="2">
    <source>
        <dbReference type="WBParaSite" id="nRc.2.0.1.t01353-RA"/>
    </source>
</evidence>